<gene>
    <name evidence="1" type="ORF">IMG5_110940</name>
</gene>
<dbReference type="InParanoid" id="G0QTR8"/>
<dbReference type="Proteomes" id="UP000008983">
    <property type="component" value="Unassembled WGS sequence"/>
</dbReference>
<dbReference type="AlphaFoldDB" id="G0QTR8"/>
<organism evidence="1 2">
    <name type="scientific">Ichthyophthirius multifiliis</name>
    <name type="common">White spot disease agent</name>
    <name type="synonym">Ich</name>
    <dbReference type="NCBI Taxonomy" id="5932"/>
    <lineage>
        <taxon>Eukaryota</taxon>
        <taxon>Sar</taxon>
        <taxon>Alveolata</taxon>
        <taxon>Ciliophora</taxon>
        <taxon>Intramacronucleata</taxon>
        <taxon>Oligohymenophorea</taxon>
        <taxon>Hymenostomatida</taxon>
        <taxon>Ophryoglenina</taxon>
        <taxon>Ichthyophthirius</taxon>
    </lineage>
</organism>
<evidence type="ECO:0000313" key="1">
    <source>
        <dbReference type="EMBL" id="EGR31389.1"/>
    </source>
</evidence>
<keyword evidence="2" id="KW-1185">Reference proteome</keyword>
<dbReference type="EMBL" id="GL983871">
    <property type="protein sequence ID" value="EGR31389.1"/>
    <property type="molecule type" value="Genomic_DNA"/>
</dbReference>
<reference evidence="1 2" key="1">
    <citation type="submission" date="2011-07" db="EMBL/GenBank/DDBJ databases">
        <authorList>
            <person name="Coyne R."/>
            <person name="Brami D."/>
            <person name="Johnson J."/>
            <person name="Hostetler J."/>
            <person name="Hannick L."/>
            <person name="Clark T."/>
            <person name="Cassidy-Hanley D."/>
            <person name="Inman J."/>
        </authorList>
    </citation>
    <scope>NUCLEOTIDE SEQUENCE [LARGE SCALE GENOMIC DNA]</scope>
    <source>
        <strain evidence="1 2">G5</strain>
    </source>
</reference>
<dbReference type="RefSeq" id="XP_004034875.1">
    <property type="nucleotide sequence ID" value="XM_004034827.1"/>
</dbReference>
<sequence>MTQQTQGCQMHKNSQILQRKIIPKQHMLIYGYWHPMQLLKKWVVLKLILRQDVKTLHQNLLVLKMVVYLMHLKEEVILEMFFIEWAQTIEKLLLLLEEAMRLENVTQIEVDMMGLGLMLQLYFQIYILRNYQKTLGLKKNGMDLNNTKINRKNS</sequence>
<proteinExistence type="predicted"/>
<dbReference type="GeneID" id="14907527"/>
<evidence type="ECO:0000313" key="2">
    <source>
        <dbReference type="Proteomes" id="UP000008983"/>
    </source>
</evidence>
<accession>G0QTR8</accession>
<protein>
    <submittedName>
        <fullName evidence="1">Uncharacterized protein</fullName>
    </submittedName>
</protein>
<name>G0QTR8_ICHMU</name>